<proteinExistence type="predicted"/>
<name>A0A0G1NDV5_9BACT</name>
<evidence type="ECO:0000313" key="2">
    <source>
        <dbReference type="Proteomes" id="UP000033966"/>
    </source>
</evidence>
<reference evidence="1 2" key="1">
    <citation type="journal article" date="2015" name="Nature">
        <title>rRNA introns, odd ribosomes, and small enigmatic genomes across a large radiation of phyla.</title>
        <authorList>
            <person name="Brown C.T."/>
            <person name="Hug L.A."/>
            <person name="Thomas B.C."/>
            <person name="Sharon I."/>
            <person name="Castelle C.J."/>
            <person name="Singh A."/>
            <person name="Wilkins M.J."/>
            <person name="Williams K.H."/>
            <person name="Banfield J.F."/>
        </authorList>
    </citation>
    <scope>NUCLEOTIDE SEQUENCE [LARGE SCALE GENOMIC DNA]</scope>
</reference>
<dbReference type="EMBL" id="LCKF01000014">
    <property type="protein sequence ID" value="KKT91302.1"/>
    <property type="molecule type" value="Genomic_DNA"/>
</dbReference>
<gene>
    <name evidence="1" type="ORF">UW92_C0014G0002</name>
</gene>
<sequence>MEFESTSVFDKDIKKLDKHERKELKDLLDKIEKTPEMGKPMEHYANVFSKRTVQRRLVWQVKRQERKILLLLYKNRDESYEALRQMQF</sequence>
<dbReference type="Gene3D" id="3.30.2310.20">
    <property type="entry name" value="RelE-like"/>
    <property type="match status" value="1"/>
</dbReference>
<protein>
    <submittedName>
        <fullName evidence="1">Uncharacterized protein</fullName>
    </submittedName>
</protein>
<dbReference type="Proteomes" id="UP000033966">
    <property type="component" value="Unassembled WGS sequence"/>
</dbReference>
<evidence type="ECO:0000313" key="1">
    <source>
        <dbReference type="EMBL" id="KKT91302.1"/>
    </source>
</evidence>
<accession>A0A0G1NDV5</accession>
<dbReference type="AlphaFoldDB" id="A0A0G1NDV5"/>
<dbReference type="InterPro" id="IPR035093">
    <property type="entry name" value="RelE/ParE_toxin_dom_sf"/>
</dbReference>
<organism evidence="1 2">
    <name type="scientific">Candidatus Jorgensenbacteria bacterium GW2011_GWA2_45_13</name>
    <dbReference type="NCBI Taxonomy" id="1618662"/>
    <lineage>
        <taxon>Bacteria</taxon>
        <taxon>Candidatus Joergenseniibacteriota</taxon>
    </lineage>
</organism>
<dbReference type="SUPFAM" id="SSF143011">
    <property type="entry name" value="RelE-like"/>
    <property type="match status" value="1"/>
</dbReference>
<comment type="caution">
    <text evidence="1">The sequence shown here is derived from an EMBL/GenBank/DDBJ whole genome shotgun (WGS) entry which is preliminary data.</text>
</comment>